<reference evidence="1" key="1">
    <citation type="submission" date="2023-06" db="EMBL/GenBank/DDBJ databases">
        <authorList>
            <consortium name="Lawrence Berkeley National Laboratory"/>
            <person name="Ahrendt S."/>
            <person name="Sahu N."/>
            <person name="Indic B."/>
            <person name="Wong-Bajracharya J."/>
            <person name="Merenyi Z."/>
            <person name="Ke H.-M."/>
            <person name="Monk M."/>
            <person name="Kocsube S."/>
            <person name="Drula E."/>
            <person name="Lipzen A."/>
            <person name="Balint B."/>
            <person name="Henrissat B."/>
            <person name="Andreopoulos B."/>
            <person name="Martin F.M."/>
            <person name="Harder C.B."/>
            <person name="Rigling D."/>
            <person name="Ford K.L."/>
            <person name="Foster G.D."/>
            <person name="Pangilinan J."/>
            <person name="Papanicolaou A."/>
            <person name="Barry K."/>
            <person name="LaButti K."/>
            <person name="Viragh M."/>
            <person name="Koriabine M."/>
            <person name="Yan M."/>
            <person name="Riley R."/>
            <person name="Champramary S."/>
            <person name="Plett K.L."/>
            <person name="Tsai I.J."/>
            <person name="Slot J."/>
            <person name="Sipos G."/>
            <person name="Plett J."/>
            <person name="Nagy L.G."/>
            <person name="Grigoriev I.V."/>
        </authorList>
    </citation>
    <scope>NUCLEOTIDE SEQUENCE</scope>
    <source>
        <strain evidence="1">FPL87.14</strain>
    </source>
</reference>
<evidence type="ECO:0000313" key="2">
    <source>
        <dbReference type="Proteomes" id="UP001175226"/>
    </source>
</evidence>
<dbReference type="AlphaFoldDB" id="A0AA39MQS2"/>
<comment type="caution">
    <text evidence="1">The sequence shown here is derived from an EMBL/GenBank/DDBJ whole genome shotgun (WGS) entry which is preliminary data.</text>
</comment>
<name>A0AA39MQS2_9AGAR</name>
<evidence type="ECO:0008006" key="3">
    <source>
        <dbReference type="Google" id="ProtNLM"/>
    </source>
</evidence>
<dbReference type="Gene3D" id="3.90.1200.10">
    <property type="match status" value="1"/>
</dbReference>
<gene>
    <name evidence="1" type="ORF">EV421DRAFT_1689886</name>
</gene>
<proteinExistence type="predicted"/>
<dbReference type="Proteomes" id="UP001175226">
    <property type="component" value="Unassembled WGS sequence"/>
</dbReference>
<accession>A0AA39MQS2</accession>
<evidence type="ECO:0000313" key="1">
    <source>
        <dbReference type="EMBL" id="KAK0443626.1"/>
    </source>
</evidence>
<feature type="non-terminal residue" evidence="1">
    <location>
        <position position="1"/>
    </location>
</feature>
<keyword evidence="2" id="KW-1185">Reference proteome</keyword>
<feature type="non-terminal residue" evidence="1">
    <location>
        <position position="143"/>
    </location>
</feature>
<organism evidence="1 2">
    <name type="scientific">Armillaria borealis</name>
    <dbReference type="NCBI Taxonomy" id="47425"/>
    <lineage>
        <taxon>Eukaryota</taxon>
        <taxon>Fungi</taxon>
        <taxon>Dikarya</taxon>
        <taxon>Basidiomycota</taxon>
        <taxon>Agaricomycotina</taxon>
        <taxon>Agaricomycetes</taxon>
        <taxon>Agaricomycetidae</taxon>
        <taxon>Agaricales</taxon>
        <taxon>Marasmiineae</taxon>
        <taxon>Physalacriaceae</taxon>
        <taxon>Armillaria</taxon>
    </lineage>
</organism>
<sequence length="143" mass="15774">QTVGTEFTAIGSIREKTSNHQCSYTVGSMTFRPSDTAPLPCPEGCGPFSSAQDWISAVMNRQREGHEDVPERPERHEENRIRVLNALKEYDQVPPTSLVLEHVGFGPSNILVDPGDPTKIVGILGWAGARVVPFWGLDFLELD</sequence>
<protein>
    <recommendedName>
        <fullName evidence="3">Aminoglycoside phosphotransferase domain-containing protein</fullName>
    </recommendedName>
</protein>
<dbReference type="EMBL" id="JAUEPT010000022">
    <property type="protein sequence ID" value="KAK0443626.1"/>
    <property type="molecule type" value="Genomic_DNA"/>
</dbReference>